<reference evidence="1" key="1">
    <citation type="journal article" date="2020" name="Nature">
        <title>Giant virus diversity and host interactions through global metagenomics.</title>
        <authorList>
            <person name="Schulz F."/>
            <person name="Roux S."/>
            <person name="Paez-Espino D."/>
            <person name="Jungbluth S."/>
            <person name="Walsh D.A."/>
            <person name="Denef V.J."/>
            <person name="McMahon K.D."/>
            <person name="Konstantinidis K.T."/>
            <person name="Eloe-Fadrosh E.A."/>
            <person name="Kyrpides N.C."/>
            <person name="Woyke T."/>
        </authorList>
    </citation>
    <scope>NUCLEOTIDE SEQUENCE</scope>
    <source>
        <strain evidence="1">GVMAG-S-1038524-41</strain>
    </source>
</reference>
<sequence length="83" mass="9085">MEIPDIVIVPLVLFPTAIFLSEAPPPSVIVGVTLPMKVQFVHGVDPVILLSTVLPLITHLLELLGPPRLISVKKIIQPLNYPY</sequence>
<protein>
    <submittedName>
        <fullName evidence="1">Uncharacterized protein</fullName>
    </submittedName>
</protein>
<name>A0A6C0JQJ0_9ZZZZ</name>
<evidence type="ECO:0000313" key="1">
    <source>
        <dbReference type="EMBL" id="QHU07086.1"/>
    </source>
</evidence>
<proteinExistence type="predicted"/>
<dbReference type="AlphaFoldDB" id="A0A6C0JQJ0"/>
<accession>A0A6C0JQJ0</accession>
<organism evidence="1">
    <name type="scientific">viral metagenome</name>
    <dbReference type="NCBI Taxonomy" id="1070528"/>
    <lineage>
        <taxon>unclassified sequences</taxon>
        <taxon>metagenomes</taxon>
        <taxon>organismal metagenomes</taxon>
    </lineage>
</organism>
<dbReference type="EMBL" id="MN740672">
    <property type="protein sequence ID" value="QHU07086.1"/>
    <property type="molecule type" value="Genomic_DNA"/>
</dbReference>